<dbReference type="Proteomes" id="UP000027138">
    <property type="component" value="Unassembled WGS sequence"/>
</dbReference>
<dbReference type="AlphaFoldDB" id="A0A067KDT9"/>
<evidence type="ECO:0000313" key="3">
    <source>
        <dbReference type="Proteomes" id="UP000027138"/>
    </source>
</evidence>
<organism evidence="2 3">
    <name type="scientific">Jatropha curcas</name>
    <name type="common">Barbados nut</name>
    <dbReference type="NCBI Taxonomy" id="180498"/>
    <lineage>
        <taxon>Eukaryota</taxon>
        <taxon>Viridiplantae</taxon>
        <taxon>Streptophyta</taxon>
        <taxon>Embryophyta</taxon>
        <taxon>Tracheophyta</taxon>
        <taxon>Spermatophyta</taxon>
        <taxon>Magnoliopsida</taxon>
        <taxon>eudicotyledons</taxon>
        <taxon>Gunneridae</taxon>
        <taxon>Pentapetalae</taxon>
        <taxon>rosids</taxon>
        <taxon>fabids</taxon>
        <taxon>Malpighiales</taxon>
        <taxon>Euphorbiaceae</taxon>
        <taxon>Crotonoideae</taxon>
        <taxon>Jatropheae</taxon>
        <taxon>Jatropha</taxon>
    </lineage>
</organism>
<evidence type="ECO:0000256" key="1">
    <source>
        <dbReference type="SAM" id="MobiDB-lite"/>
    </source>
</evidence>
<accession>A0A067KDT9</accession>
<proteinExistence type="predicted"/>
<reference evidence="2 3" key="1">
    <citation type="journal article" date="2014" name="PLoS ONE">
        <title>Global Analysis of Gene Expression Profiles in Physic Nut (Jatropha curcas L.) Seedlings Exposed to Salt Stress.</title>
        <authorList>
            <person name="Zhang L."/>
            <person name="Zhang C."/>
            <person name="Wu P."/>
            <person name="Chen Y."/>
            <person name="Li M."/>
            <person name="Jiang H."/>
            <person name="Wu G."/>
        </authorList>
    </citation>
    <scope>NUCLEOTIDE SEQUENCE [LARGE SCALE GENOMIC DNA]</scope>
    <source>
        <strain evidence="3">cv. GZQX0401</strain>
        <tissue evidence="2">Young leaves</tissue>
    </source>
</reference>
<evidence type="ECO:0000313" key="2">
    <source>
        <dbReference type="EMBL" id="KDP33168.1"/>
    </source>
</evidence>
<keyword evidence="3" id="KW-1185">Reference proteome</keyword>
<gene>
    <name evidence="2" type="ORF">JCGZ_13433</name>
</gene>
<feature type="compositionally biased region" description="Pro residues" evidence="1">
    <location>
        <begin position="12"/>
        <end position="26"/>
    </location>
</feature>
<dbReference type="EMBL" id="KK914553">
    <property type="protein sequence ID" value="KDP33168.1"/>
    <property type="molecule type" value="Genomic_DNA"/>
</dbReference>
<name>A0A067KDT9_JATCU</name>
<protein>
    <submittedName>
        <fullName evidence="2">Uncharacterized protein</fullName>
    </submittedName>
</protein>
<sequence>MRIQTSTALRGPSPPQTPPPLPPPRPHTGTRSKSRKFRLKMITALKGNMRRLPVSALPFSVRCVPFVCCRVASVKRAIRAL</sequence>
<feature type="region of interest" description="Disordered" evidence="1">
    <location>
        <begin position="1"/>
        <end position="36"/>
    </location>
</feature>